<dbReference type="InterPro" id="IPR027417">
    <property type="entry name" value="P-loop_NTPase"/>
</dbReference>
<keyword evidence="2" id="KW-0479">Metal-binding</keyword>
<dbReference type="EMBL" id="CP146612">
    <property type="protein sequence ID" value="WWX26010.1"/>
    <property type="molecule type" value="Genomic_DNA"/>
</dbReference>
<protein>
    <submittedName>
        <fullName evidence="4">Redox-regulated ATPase YchF</fullName>
    </submittedName>
</protein>
<dbReference type="Proteomes" id="UP001375370">
    <property type="component" value="Chromosome"/>
</dbReference>
<evidence type="ECO:0000313" key="5">
    <source>
        <dbReference type="Proteomes" id="UP001375370"/>
    </source>
</evidence>
<dbReference type="Gene3D" id="3.10.20.30">
    <property type="match status" value="1"/>
</dbReference>
<dbReference type="NCBIfam" id="TIGR00092">
    <property type="entry name" value="redox-regulated ATPase YchF"/>
    <property type="match status" value="1"/>
</dbReference>
<dbReference type="InterPro" id="IPR013029">
    <property type="entry name" value="YchF_C"/>
</dbReference>
<dbReference type="CDD" id="cd04867">
    <property type="entry name" value="TGS_YchF_OLA1"/>
    <property type="match status" value="1"/>
</dbReference>
<feature type="domain" description="TGS" evidence="3">
    <location>
        <begin position="277"/>
        <end position="360"/>
    </location>
</feature>
<evidence type="ECO:0000313" key="4">
    <source>
        <dbReference type="EMBL" id="WWX26010.1"/>
    </source>
</evidence>
<comment type="cofactor">
    <cofactor evidence="1">
        <name>Mg(2+)</name>
        <dbReference type="ChEBI" id="CHEBI:18420"/>
    </cofactor>
</comment>
<gene>
    <name evidence="4" type="primary">ychF</name>
    <name evidence="4" type="ORF">V8247_03340</name>
</gene>
<evidence type="ECO:0000256" key="1">
    <source>
        <dbReference type="ARBA" id="ARBA00001946"/>
    </source>
</evidence>
<dbReference type="Pfam" id="PF06071">
    <property type="entry name" value="YchF-GTPase_C"/>
    <property type="match status" value="1"/>
</dbReference>
<accession>A0ABZ2JCA1</accession>
<reference evidence="4 5" key="1">
    <citation type="submission" date="2024-03" db="EMBL/GenBank/DDBJ databases">
        <title>A Dehalogenimonas Isolated from Estuarine Sediments Dihaloeliminates Chlorinated Alkanes.</title>
        <authorList>
            <person name="Yang Y."/>
            <person name="Wang H."/>
        </authorList>
    </citation>
    <scope>NUCLEOTIDE SEQUENCE [LARGE SCALE GENOMIC DNA]</scope>
    <source>
        <strain evidence="4 5">W</strain>
    </source>
</reference>
<dbReference type="RefSeq" id="WP_338738746.1">
    <property type="nucleotide sequence ID" value="NZ_CP146612.1"/>
</dbReference>
<dbReference type="InterPro" id="IPR004095">
    <property type="entry name" value="TGS"/>
</dbReference>
<dbReference type="PANTHER" id="PTHR23305:SF18">
    <property type="entry name" value="OBG-TYPE G DOMAIN-CONTAINING PROTEIN"/>
    <property type="match status" value="1"/>
</dbReference>
<evidence type="ECO:0000256" key="2">
    <source>
        <dbReference type="ARBA" id="ARBA00022723"/>
    </source>
</evidence>
<dbReference type="Gene3D" id="1.10.150.300">
    <property type="entry name" value="TGS-like domain"/>
    <property type="match status" value="1"/>
</dbReference>
<dbReference type="InterPro" id="IPR023192">
    <property type="entry name" value="TGS-like_dom_sf"/>
</dbReference>
<dbReference type="Gene3D" id="3.40.50.300">
    <property type="entry name" value="P-loop containing nucleotide triphosphate hydrolases"/>
    <property type="match status" value="1"/>
</dbReference>
<evidence type="ECO:0000259" key="3">
    <source>
        <dbReference type="PROSITE" id="PS51880"/>
    </source>
</evidence>
<dbReference type="InterPro" id="IPR012676">
    <property type="entry name" value="TGS-like"/>
</dbReference>
<keyword evidence="5" id="KW-1185">Reference proteome</keyword>
<dbReference type="PIRSF" id="PIRSF006641">
    <property type="entry name" value="CHP00092"/>
    <property type="match status" value="1"/>
</dbReference>
<name>A0ABZ2JCA1_9CHLR</name>
<dbReference type="SUPFAM" id="SSF52540">
    <property type="entry name" value="P-loop containing nucleoside triphosphate hydrolases"/>
    <property type="match status" value="1"/>
</dbReference>
<dbReference type="PROSITE" id="PS51880">
    <property type="entry name" value="TGS"/>
    <property type="match status" value="1"/>
</dbReference>
<dbReference type="PANTHER" id="PTHR23305">
    <property type="entry name" value="OBG GTPASE FAMILY"/>
    <property type="match status" value="1"/>
</dbReference>
<dbReference type="SUPFAM" id="SSF81271">
    <property type="entry name" value="TGS-like"/>
    <property type="match status" value="1"/>
</dbReference>
<dbReference type="InterPro" id="IPR004396">
    <property type="entry name" value="ATPase_YchF/OLA1"/>
</dbReference>
<dbReference type="InterPro" id="IPR012675">
    <property type="entry name" value="Beta-grasp_dom_sf"/>
</dbReference>
<proteinExistence type="predicted"/>
<sequence length="362" mass="39266">MSLDIGIIGLAQSGRTTIFQAATGGAAAKSGEAAHVGVARVPDARIDKLTGMFNPKKTTFAEVKYLDLGASVKSLAQSGVGGEALRELSNMDELINVVRAFEDETVPHPQITVDAARDIEAMNLELTFSDLAILERRLGRIEQSLKSAKAIERPKFIAEQDLLARLKGELEKDIPLRDVPLDAEEERTISGYQFLSAKPLLIVVNIGEEDLARVAEIEQDLSARFSGKGCRVIAMCGRLEAELAAMDADSAAEFRSDYGLVETGLARTVRASYELLELISFFTVGPDEVRAWSISAGLPAQQAAGKIHSDIERGFIRAEVVAYDDLIRTGSMAEAKKQGVLRLEGKTYIVKDGDIAHFLFNV</sequence>
<organism evidence="4 5">
    <name type="scientific">Candidatus Dehalogenimonas loeffleri</name>
    <dbReference type="NCBI Taxonomy" id="3127115"/>
    <lineage>
        <taxon>Bacteria</taxon>
        <taxon>Bacillati</taxon>
        <taxon>Chloroflexota</taxon>
        <taxon>Dehalococcoidia</taxon>
        <taxon>Dehalococcoidales</taxon>
        <taxon>Dehalococcoidaceae</taxon>
        <taxon>Dehalogenimonas</taxon>
    </lineage>
</organism>